<keyword evidence="4" id="KW-1185">Reference proteome</keyword>
<comment type="caution">
    <text evidence="2">The sequence shown here is derived from an EMBL/GenBank/DDBJ whole genome shotgun (WGS) entry which is preliminary data.</text>
</comment>
<keyword evidence="1" id="KW-0812">Transmembrane</keyword>
<proteinExistence type="predicted"/>
<dbReference type="Proteomes" id="UP000462449">
    <property type="component" value="Unassembled WGS sequence"/>
</dbReference>
<evidence type="ECO:0000313" key="3">
    <source>
        <dbReference type="EMBL" id="MVB09025.1"/>
    </source>
</evidence>
<feature type="transmembrane region" description="Helical" evidence="1">
    <location>
        <begin position="29"/>
        <end position="49"/>
    </location>
</feature>
<accession>A0A7M4DAZ1</accession>
<evidence type="ECO:0000313" key="4">
    <source>
        <dbReference type="Proteomes" id="UP000285951"/>
    </source>
</evidence>
<evidence type="ECO:0000256" key="1">
    <source>
        <dbReference type="SAM" id="Phobius"/>
    </source>
</evidence>
<dbReference type="Proteomes" id="UP000285951">
    <property type="component" value="Unassembled WGS sequence"/>
</dbReference>
<keyword evidence="1" id="KW-0472">Membrane</keyword>
<evidence type="ECO:0000313" key="2">
    <source>
        <dbReference type="EMBL" id="MUP39820.1"/>
    </source>
</evidence>
<sequence length="55" mass="6051">MIKSKMKNLKQMELQELDEIQLQQIEGGVIGLFIGVIGLAFTAYAAGYMTGKAIF</sequence>
<name>A0A7M4DAZ1_9BACT</name>
<dbReference type="InterPro" id="IPR023991">
    <property type="entry name" value="Bacteriocin_IIb_lactobn/cerein"/>
</dbReference>
<protein>
    <submittedName>
        <fullName evidence="2">Class IIb bacteriocin, lactobin A/cerein 7B family</fullName>
    </submittedName>
</protein>
<dbReference type="EMBL" id="QTZN02000062">
    <property type="protein sequence ID" value="MVB09025.1"/>
    <property type="molecule type" value="Genomic_DNA"/>
</dbReference>
<reference evidence="3 4" key="1">
    <citation type="submission" date="2019-11" db="EMBL/GenBank/DDBJ databases">
        <title>Draft genome sequence of Labilibaculum sp. strain SYP isolated from Black Sea.</title>
        <authorList>
            <person name="Yadav S."/>
            <person name="Villanueva L."/>
        </authorList>
    </citation>
    <scope>NUCLEOTIDE SEQUENCE [LARGE SCALE GENOMIC DNA]</scope>
    <source>
        <strain evidence="3 4">44</strain>
    </source>
</reference>
<dbReference type="AlphaFoldDB" id="A0A7M4DAZ1"/>
<evidence type="ECO:0000313" key="5">
    <source>
        <dbReference type="Proteomes" id="UP000462449"/>
    </source>
</evidence>
<dbReference type="EMBL" id="WOTW01000062">
    <property type="protein sequence ID" value="MUP39820.1"/>
    <property type="molecule type" value="Genomic_DNA"/>
</dbReference>
<reference evidence="2 5" key="2">
    <citation type="submission" date="2019-12" db="EMBL/GenBank/DDBJ databases">
        <title>Draft genome sequence of Labilibaculum sp. strain 44 isolated from deep waters of Black Sea.</title>
        <authorList>
            <person name="Yadav S."/>
            <person name="Villanueva L."/>
        </authorList>
    </citation>
    <scope>NUCLEOTIDE SEQUENCE [LARGE SCALE GENOMIC DNA]</scope>
    <source>
        <strain evidence="2 5">44</strain>
    </source>
</reference>
<gene>
    <name evidence="3" type="ORF">DWB62_018565</name>
    <name evidence="2" type="ORF">GNY23_18565</name>
</gene>
<organism evidence="2 5">
    <name type="scientific">Labilibaculum euxinus</name>
    <dbReference type="NCBI Taxonomy" id="2686357"/>
    <lineage>
        <taxon>Bacteria</taxon>
        <taxon>Pseudomonadati</taxon>
        <taxon>Bacteroidota</taxon>
        <taxon>Bacteroidia</taxon>
        <taxon>Marinilabiliales</taxon>
        <taxon>Marinifilaceae</taxon>
        <taxon>Labilibaculum</taxon>
    </lineage>
</organism>
<dbReference type="NCBIfam" id="TIGR03949">
    <property type="entry name" value="bact_IIb_cerein"/>
    <property type="match status" value="1"/>
</dbReference>
<keyword evidence="1" id="KW-1133">Transmembrane helix</keyword>